<dbReference type="EMBL" id="FPIY01000001">
    <property type="protein sequence ID" value="SFW20731.1"/>
    <property type="molecule type" value="Genomic_DNA"/>
</dbReference>
<sequence>MELIKQSRKFVYTNKIYIRMSKQQLLTPYHKNINLKNRVVMAPMTRSRADNEGSVATDELHGLYYEQRASAGLIITEGSQVSKDAVGYIHTAGIHTEEQVEGWKKVTKRVHDKGGKIFIQLWHVGRMSHPDFHNGELPLAPSAINPNAKSYTPEGFKDTVTPKAMTIDDIKTTVKDFKNAAANAIKAGFDGVEIHSSNGYLFHQFFTATSNLRTDEYGGNIENRTRFFFEVLDAMKEVIPQEKIGVRFNPSLDGLFGITMDEETIPTFESIIKKLNDYNLAYVHLSEPFTDVSNIPFAVKEIAKHFRPLYNGTLMINSAFDQVKGNKVIEDGYADLVAYGKPFISNPDLVERFRDHLELAEWDESTFYVPGAKGYTDYPTASK</sequence>
<dbReference type="PANTHER" id="PTHR22893:SF91">
    <property type="entry name" value="NADPH DEHYDROGENASE 2-RELATED"/>
    <property type="match status" value="1"/>
</dbReference>
<protein>
    <submittedName>
        <fullName evidence="5">N-ethylmaleimide reductase</fullName>
    </submittedName>
</protein>
<feature type="domain" description="NADH:flavin oxidoreductase/NADH oxidase N-terminal" evidence="4">
    <location>
        <begin position="31"/>
        <end position="358"/>
    </location>
</feature>
<dbReference type="PANTHER" id="PTHR22893">
    <property type="entry name" value="NADH OXIDOREDUCTASE-RELATED"/>
    <property type="match status" value="1"/>
</dbReference>
<dbReference type="InterPro" id="IPR045247">
    <property type="entry name" value="Oye-like"/>
</dbReference>
<proteinExistence type="inferred from homology"/>
<dbReference type="SUPFAM" id="SSF51395">
    <property type="entry name" value="FMN-linked oxidoreductases"/>
    <property type="match status" value="1"/>
</dbReference>
<dbReference type="InterPro" id="IPR001155">
    <property type="entry name" value="OxRdtase_FMN_N"/>
</dbReference>
<dbReference type="Pfam" id="PF00724">
    <property type="entry name" value="Oxidored_FMN"/>
    <property type="match status" value="1"/>
</dbReference>
<keyword evidence="6" id="KW-1185">Reference proteome</keyword>
<dbReference type="GO" id="GO:0010181">
    <property type="term" value="F:FMN binding"/>
    <property type="evidence" value="ECO:0007669"/>
    <property type="project" value="InterPro"/>
</dbReference>
<organism evidence="5 6">
    <name type="scientific">Cellulophaga fucicola</name>
    <dbReference type="NCBI Taxonomy" id="76595"/>
    <lineage>
        <taxon>Bacteria</taxon>
        <taxon>Pseudomonadati</taxon>
        <taxon>Bacteroidota</taxon>
        <taxon>Flavobacteriia</taxon>
        <taxon>Flavobacteriales</taxon>
        <taxon>Flavobacteriaceae</taxon>
        <taxon>Cellulophaga</taxon>
    </lineage>
</organism>
<evidence type="ECO:0000313" key="5">
    <source>
        <dbReference type="EMBL" id="SFW20731.1"/>
    </source>
</evidence>
<evidence type="ECO:0000313" key="6">
    <source>
        <dbReference type="Proteomes" id="UP000183257"/>
    </source>
</evidence>
<comment type="cofactor">
    <cofactor evidence="1">
        <name>FMN</name>
        <dbReference type="ChEBI" id="CHEBI:58210"/>
    </cofactor>
</comment>
<dbReference type="GO" id="GO:0016628">
    <property type="term" value="F:oxidoreductase activity, acting on the CH-CH group of donors, NAD or NADP as acceptor"/>
    <property type="evidence" value="ECO:0007669"/>
    <property type="project" value="UniProtKB-ARBA"/>
</dbReference>
<keyword evidence="3" id="KW-0560">Oxidoreductase</keyword>
<evidence type="ECO:0000256" key="1">
    <source>
        <dbReference type="ARBA" id="ARBA00001917"/>
    </source>
</evidence>
<reference evidence="6" key="1">
    <citation type="submission" date="2016-11" db="EMBL/GenBank/DDBJ databases">
        <authorList>
            <person name="Varghese N."/>
            <person name="Submissions S."/>
        </authorList>
    </citation>
    <scope>NUCLEOTIDE SEQUENCE [LARGE SCALE GENOMIC DNA]</scope>
    <source>
        <strain evidence="6">DSM 24786</strain>
    </source>
</reference>
<dbReference type="Proteomes" id="UP000183257">
    <property type="component" value="Unassembled WGS sequence"/>
</dbReference>
<gene>
    <name evidence="5" type="ORF">SAMN05660313_00503</name>
</gene>
<dbReference type="STRING" id="76595.SAMN05660313_00503"/>
<dbReference type="CDD" id="cd02933">
    <property type="entry name" value="OYE_like_FMN"/>
    <property type="match status" value="1"/>
</dbReference>
<evidence type="ECO:0000259" key="4">
    <source>
        <dbReference type="Pfam" id="PF00724"/>
    </source>
</evidence>
<dbReference type="AlphaFoldDB" id="A0A1K1MC66"/>
<comment type="similarity">
    <text evidence="2">Belongs to the NADH:flavin oxidoreductase/NADH oxidase family.</text>
</comment>
<dbReference type="InterPro" id="IPR013785">
    <property type="entry name" value="Aldolase_TIM"/>
</dbReference>
<dbReference type="Gene3D" id="3.20.20.70">
    <property type="entry name" value="Aldolase class I"/>
    <property type="match status" value="1"/>
</dbReference>
<name>A0A1K1MC66_9FLAO</name>
<evidence type="ECO:0000256" key="3">
    <source>
        <dbReference type="ARBA" id="ARBA00023002"/>
    </source>
</evidence>
<evidence type="ECO:0000256" key="2">
    <source>
        <dbReference type="ARBA" id="ARBA00005979"/>
    </source>
</evidence>
<dbReference type="FunFam" id="3.20.20.70:FF:000059">
    <property type="entry name" value="N-ethylmaleimide reductase, FMN-linked"/>
    <property type="match status" value="1"/>
</dbReference>
<dbReference type="GO" id="GO:0005829">
    <property type="term" value="C:cytosol"/>
    <property type="evidence" value="ECO:0007669"/>
    <property type="project" value="TreeGrafter"/>
</dbReference>
<accession>A0A1K1MC66</accession>